<comment type="cofactor">
    <cofactor evidence="1 6">
        <name>pyridoxal 5'-phosphate</name>
        <dbReference type="ChEBI" id="CHEBI:597326"/>
    </cofactor>
</comment>
<dbReference type="PANTHER" id="PTHR43797">
    <property type="entry name" value="HOMOCYSTEINE/CYSTEINE SYNTHASE"/>
    <property type="match status" value="1"/>
</dbReference>
<evidence type="ECO:0000256" key="5">
    <source>
        <dbReference type="PIRSR" id="PIRSR001434-2"/>
    </source>
</evidence>
<feature type="modified residue" description="N6-(pyridoxal phosphate)lysine" evidence="5">
    <location>
        <position position="207"/>
    </location>
</feature>
<dbReference type="InterPro" id="IPR006235">
    <property type="entry name" value="OAc-hSer/O-AcSer_sulfhydrylase"/>
</dbReference>
<evidence type="ECO:0000256" key="4">
    <source>
        <dbReference type="ARBA" id="ARBA00022898"/>
    </source>
</evidence>
<keyword evidence="9" id="KW-1185">Reference proteome</keyword>
<dbReference type="GO" id="GO:0019346">
    <property type="term" value="P:transsulfuration"/>
    <property type="evidence" value="ECO:0007669"/>
    <property type="project" value="InterPro"/>
</dbReference>
<accession>D6Z200</accession>
<organism evidence="8 9">
    <name type="scientific">Desulfurivibrio alkaliphilus (strain DSM 19089 / UNIQEM U267 / AHT2)</name>
    <dbReference type="NCBI Taxonomy" id="589865"/>
    <lineage>
        <taxon>Bacteria</taxon>
        <taxon>Pseudomonadati</taxon>
        <taxon>Thermodesulfobacteriota</taxon>
        <taxon>Desulfobulbia</taxon>
        <taxon>Desulfobulbales</taxon>
        <taxon>Desulfobulbaceae</taxon>
        <taxon>Desulfurivibrio</taxon>
    </lineage>
</organism>
<feature type="region of interest" description="Disordered" evidence="7">
    <location>
        <begin position="1"/>
        <end position="21"/>
    </location>
</feature>
<dbReference type="KEGG" id="dak:DaAHT2_0871"/>
<keyword evidence="4 5" id="KW-0663">Pyridoxal phosphate</keyword>
<dbReference type="GO" id="GO:0005737">
    <property type="term" value="C:cytoplasm"/>
    <property type="evidence" value="ECO:0007669"/>
    <property type="project" value="TreeGrafter"/>
</dbReference>
<dbReference type="EC" id="2.5.1.49" evidence="8"/>
<dbReference type="PANTHER" id="PTHR43797:SF2">
    <property type="entry name" value="HOMOCYSTEINE_CYSTEINE SYNTHASE"/>
    <property type="match status" value="1"/>
</dbReference>
<dbReference type="InterPro" id="IPR015421">
    <property type="entry name" value="PyrdxlP-dep_Trfase_major"/>
</dbReference>
<keyword evidence="3 8" id="KW-0808">Transferase</keyword>
<name>D6Z200_DESAT</name>
<sequence length="412" mass="43698">MSGFATRAVHGGPGGTADPAHHALRGPVYDTVSFGFTSAAEIADAFAGRKAAHSYTRITNPTVAELEGRVQALAGGRGVVALSSGMAAISTTIMALAGAGTNIVAARSLFGNTASLLAHTLAPWGLETRFVDMDDLEQVAAAIDADTRAVFCESITNPQLEVVDLGALAAICRAKEVPLVVDNTATTFYLCPAGKLGADIEVISSTKYLSGGGTSVGGLIIDHGSFNWQKSPRLVEFAKGFGPFALLVALRREISRNIGACLAPHNAWLQTLGLETLALRLEKSCQNALDLARFLSRLPEVGAVNYPGLPDNPYHQLASRQFAGRYGGVLTFELAGRDECFACLDRLRLIKRATNINDNKTLAIHPASTIFTEFSPEQRAAMGVREGMIRISTGIEESEDLQQDLQQAIRSA</sequence>
<dbReference type="GO" id="GO:0004124">
    <property type="term" value="F:cysteine synthase activity"/>
    <property type="evidence" value="ECO:0007669"/>
    <property type="project" value="TreeGrafter"/>
</dbReference>
<evidence type="ECO:0000256" key="1">
    <source>
        <dbReference type="ARBA" id="ARBA00001933"/>
    </source>
</evidence>
<evidence type="ECO:0000313" key="9">
    <source>
        <dbReference type="Proteomes" id="UP000001508"/>
    </source>
</evidence>
<dbReference type="InterPro" id="IPR000277">
    <property type="entry name" value="Cys/Met-Metab_PyrdxlP-dep_enz"/>
</dbReference>
<gene>
    <name evidence="8" type="ordered locus">DaAHT2_0871</name>
</gene>
<dbReference type="STRING" id="589865.DaAHT2_0871"/>
<dbReference type="eggNOG" id="COG2873">
    <property type="taxonomic scope" value="Bacteria"/>
</dbReference>
<dbReference type="RefSeq" id="WP_013163105.1">
    <property type="nucleotide sequence ID" value="NC_014216.1"/>
</dbReference>
<evidence type="ECO:0000256" key="6">
    <source>
        <dbReference type="RuleBase" id="RU362118"/>
    </source>
</evidence>
<evidence type="ECO:0000256" key="2">
    <source>
        <dbReference type="ARBA" id="ARBA00009077"/>
    </source>
</evidence>
<dbReference type="Pfam" id="PF01053">
    <property type="entry name" value="Cys_Met_Meta_PP"/>
    <property type="match status" value="1"/>
</dbReference>
<dbReference type="Proteomes" id="UP000001508">
    <property type="component" value="Chromosome"/>
</dbReference>
<protein>
    <submittedName>
        <fullName evidence="8">O-acetylhomoserine aminocarboxypropyltransferase</fullName>
        <ecNumber evidence="8">2.5.1.49</ecNumber>
    </submittedName>
</protein>
<reference evidence="9" key="1">
    <citation type="submission" date="2010-02" db="EMBL/GenBank/DDBJ databases">
        <title>Complete sequence of Desulfurivibrio alkaliphilus AHT2.</title>
        <authorList>
            <consortium name="US DOE Joint Genome Institute"/>
            <person name="Pitluck S."/>
            <person name="Chertkov O."/>
            <person name="Detter J.C."/>
            <person name="Han C."/>
            <person name="Tapia R."/>
            <person name="Larimer F."/>
            <person name="Land M."/>
            <person name="Hauser L."/>
            <person name="Kyrpides N."/>
            <person name="Mikhailova N."/>
            <person name="Sorokin D.Y."/>
            <person name="Muyzer G."/>
            <person name="Woyke T."/>
        </authorList>
    </citation>
    <scope>NUCLEOTIDE SEQUENCE [LARGE SCALE GENOMIC DNA]</scope>
    <source>
        <strain evidence="9">DSM 19089 / UNIQEM U267 / AHT2</strain>
    </source>
</reference>
<evidence type="ECO:0000313" key="8">
    <source>
        <dbReference type="EMBL" id="ADH85575.1"/>
    </source>
</evidence>
<dbReference type="AlphaFoldDB" id="D6Z200"/>
<proteinExistence type="inferred from homology"/>
<dbReference type="FunFam" id="3.40.640.10:FF:000046">
    <property type="entry name" value="Cystathionine gamma-lyase"/>
    <property type="match status" value="1"/>
</dbReference>
<dbReference type="GO" id="GO:0006535">
    <property type="term" value="P:cysteine biosynthetic process from serine"/>
    <property type="evidence" value="ECO:0007669"/>
    <property type="project" value="TreeGrafter"/>
</dbReference>
<dbReference type="InterPro" id="IPR015422">
    <property type="entry name" value="PyrdxlP-dep_Trfase_small"/>
</dbReference>
<dbReference type="GO" id="GO:0030170">
    <property type="term" value="F:pyridoxal phosphate binding"/>
    <property type="evidence" value="ECO:0007669"/>
    <property type="project" value="InterPro"/>
</dbReference>
<comment type="similarity">
    <text evidence="2 6">Belongs to the trans-sulfuration enzymes family.</text>
</comment>
<dbReference type="FunCoup" id="D6Z200">
    <property type="interactions" value="397"/>
</dbReference>
<dbReference type="SUPFAM" id="SSF53383">
    <property type="entry name" value="PLP-dependent transferases"/>
    <property type="match status" value="1"/>
</dbReference>
<evidence type="ECO:0000256" key="3">
    <source>
        <dbReference type="ARBA" id="ARBA00022679"/>
    </source>
</evidence>
<dbReference type="OrthoDB" id="9805807at2"/>
<dbReference type="InParanoid" id="D6Z200"/>
<evidence type="ECO:0000256" key="7">
    <source>
        <dbReference type="SAM" id="MobiDB-lite"/>
    </source>
</evidence>
<dbReference type="EMBL" id="CP001940">
    <property type="protein sequence ID" value="ADH85575.1"/>
    <property type="molecule type" value="Genomic_DNA"/>
</dbReference>
<dbReference type="HOGENOM" id="CLU_018986_4_0_7"/>
<dbReference type="GO" id="GO:0003961">
    <property type="term" value="F:O-acetylhomoserine aminocarboxypropyltransferase activity"/>
    <property type="evidence" value="ECO:0007669"/>
    <property type="project" value="UniProtKB-EC"/>
</dbReference>
<dbReference type="Gene3D" id="3.90.1150.10">
    <property type="entry name" value="Aspartate Aminotransferase, domain 1"/>
    <property type="match status" value="1"/>
</dbReference>
<dbReference type="Gene3D" id="3.40.640.10">
    <property type="entry name" value="Type I PLP-dependent aspartate aminotransferase-like (Major domain)"/>
    <property type="match status" value="1"/>
</dbReference>
<dbReference type="PIRSF" id="PIRSF001434">
    <property type="entry name" value="CGS"/>
    <property type="match status" value="1"/>
</dbReference>
<dbReference type="GO" id="GO:0071269">
    <property type="term" value="P:L-homocysteine biosynthetic process"/>
    <property type="evidence" value="ECO:0007669"/>
    <property type="project" value="TreeGrafter"/>
</dbReference>
<dbReference type="InterPro" id="IPR015424">
    <property type="entry name" value="PyrdxlP-dep_Trfase"/>
</dbReference>